<dbReference type="RefSeq" id="WP_183314833.1">
    <property type="nucleotide sequence ID" value="NZ_JACHXQ010000010.1"/>
</dbReference>
<evidence type="ECO:0000256" key="2">
    <source>
        <dbReference type="SAM" id="SignalP"/>
    </source>
</evidence>
<protein>
    <submittedName>
        <fullName evidence="3">Spy/CpxP family protein refolding chaperone</fullName>
    </submittedName>
</protein>
<dbReference type="AlphaFoldDB" id="A0A7W5DMC0"/>
<accession>A0A7W5DMC0</accession>
<gene>
    <name evidence="3" type="ORF">FHR95_002764</name>
</gene>
<feature type="chain" id="PRO_5030634616" evidence="2">
    <location>
        <begin position="29"/>
        <end position="148"/>
    </location>
</feature>
<keyword evidence="2" id="KW-0732">Signal</keyword>
<feature type="signal peptide" evidence="2">
    <location>
        <begin position="1"/>
        <end position="28"/>
    </location>
</feature>
<name>A0A7W5DMC0_9GAMM</name>
<dbReference type="Proteomes" id="UP000563050">
    <property type="component" value="Unassembled WGS sequence"/>
</dbReference>
<dbReference type="EMBL" id="JACHXQ010000010">
    <property type="protein sequence ID" value="MBB3185183.1"/>
    <property type="molecule type" value="Genomic_DNA"/>
</dbReference>
<evidence type="ECO:0000313" key="4">
    <source>
        <dbReference type="Proteomes" id="UP000563050"/>
    </source>
</evidence>
<sequence>MTRSFTRTLLAPALLAVAIAPLALSASAAPGGEDGKQGWSKEHRQQHEQRRETLQQRLTELVDSWELSEADREALRDARKAVYADMQALREGDVGSRQERREAVRELREEHHEALAEILSDEQIEEMRTVISRHGKNAGGRQGEGDAN</sequence>
<reference evidence="3 4" key="1">
    <citation type="submission" date="2020-08" db="EMBL/GenBank/DDBJ databases">
        <title>Genomic Encyclopedia of Type Strains, Phase III (KMG-III): the genomes of soil and plant-associated and newly described type strains.</title>
        <authorList>
            <person name="Whitman W."/>
        </authorList>
    </citation>
    <scope>NUCLEOTIDE SEQUENCE [LARGE SCALE GENOMIC DNA]</scope>
    <source>
        <strain evidence="3 4">CECT 7341</strain>
    </source>
</reference>
<organism evidence="3 4">
    <name type="scientific">Halomonas fontilapidosi</name>
    <dbReference type="NCBI Taxonomy" id="616675"/>
    <lineage>
        <taxon>Bacteria</taxon>
        <taxon>Pseudomonadati</taxon>
        <taxon>Pseudomonadota</taxon>
        <taxon>Gammaproteobacteria</taxon>
        <taxon>Oceanospirillales</taxon>
        <taxon>Halomonadaceae</taxon>
        <taxon>Halomonas</taxon>
    </lineage>
</organism>
<evidence type="ECO:0000313" key="3">
    <source>
        <dbReference type="EMBL" id="MBB3185183.1"/>
    </source>
</evidence>
<feature type="region of interest" description="Disordered" evidence="1">
    <location>
        <begin position="29"/>
        <end position="53"/>
    </location>
</feature>
<comment type="caution">
    <text evidence="3">The sequence shown here is derived from an EMBL/GenBank/DDBJ whole genome shotgun (WGS) entry which is preliminary data.</text>
</comment>
<feature type="compositionally biased region" description="Basic and acidic residues" evidence="1">
    <location>
        <begin position="33"/>
        <end position="53"/>
    </location>
</feature>
<proteinExistence type="predicted"/>
<evidence type="ECO:0000256" key="1">
    <source>
        <dbReference type="SAM" id="MobiDB-lite"/>
    </source>
</evidence>
<keyword evidence="4" id="KW-1185">Reference proteome</keyword>